<dbReference type="InterPro" id="IPR051790">
    <property type="entry name" value="Cytochrome_c-biogenesis_DsbD"/>
</dbReference>
<gene>
    <name evidence="8" type="ORF">LQV63_15495</name>
</gene>
<feature type="transmembrane region" description="Helical" evidence="6">
    <location>
        <begin position="129"/>
        <end position="156"/>
    </location>
</feature>
<feature type="transmembrane region" description="Helical" evidence="6">
    <location>
        <begin position="168"/>
        <end position="189"/>
    </location>
</feature>
<dbReference type="Pfam" id="PF02683">
    <property type="entry name" value="DsbD_TM"/>
    <property type="match status" value="1"/>
</dbReference>
<keyword evidence="3 6" id="KW-0812">Transmembrane</keyword>
<feature type="transmembrane region" description="Helical" evidence="6">
    <location>
        <begin position="6"/>
        <end position="32"/>
    </location>
</feature>
<feature type="transmembrane region" description="Helical" evidence="6">
    <location>
        <begin position="201"/>
        <end position="219"/>
    </location>
</feature>
<organism evidence="8 9">
    <name type="scientific">Paenibacillus profundus</name>
    <dbReference type="NCBI Taxonomy" id="1173085"/>
    <lineage>
        <taxon>Bacteria</taxon>
        <taxon>Bacillati</taxon>
        <taxon>Bacillota</taxon>
        <taxon>Bacilli</taxon>
        <taxon>Bacillales</taxon>
        <taxon>Paenibacillaceae</taxon>
        <taxon>Paenibacillus</taxon>
    </lineage>
</organism>
<keyword evidence="4 6" id="KW-1133">Transmembrane helix</keyword>
<keyword evidence="5 6" id="KW-0472">Membrane</keyword>
<dbReference type="EMBL" id="JAJNBZ010000012">
    <property type="protein sequence ID" value="MCE5170714.1"/>
    <property type="molecule type" value="Genomic_DNA"/>
</dbReference>
<dbReference type="Proteomes" id="UP001199916">
    <property type="component" value="Unassembled WGS sequence"/>
</dbReference>
<dbReference type="PANTHER" id="PTHR31272">
    <property type="entry name" value="CYTOCHROME C-TYPE BIOGENESIS PROTEIN HI_1454-RELATED"/>
    <property type="match status" value="1"/>
</dbReference>
<evidence type="ECO:0000256" key="5">
    <source>
        <dbReference type="ARBA" id="ARBA00023136"/>
    </source>
</evidence>
<comment type="similarity">
    <text evidence="2">Belongs to the DsbD family.</text>
</comment>
<evidence type="ECO:0000313" key="9">
    <source>
        <dbReference type="Proteomes" id="UP001199916"/>
    </source>
</evidence>
<sequence length="233" mass="25991">MDTLTWSIAFGGGVLAFVSPCTLPLYPSFLSYITGMSVSQLQTRDSSKIHKILFLNSVLFLFGFSLVYYILGFSASFMGHLFENYRDLIRMLGGVFISVMGLFLIGIFQPQMMMREFRFPFIKAKMNKSLGSVLVGIIFAAGWTPCIGPIFGAIMYSNIINPNPVQTFVNVTAYSLGFGIPFIVMAYFIGKIKGILKYSGMLMKIGGVLLLIVGMLLYFDKVSMMNTWFSSFL</sequence>
<feature type="transmembrane region" description="Helical" evidence="6">
    <location>
        <begin position="91"/>
        <end position="108"/>
    </location>
</feature>
<evidence type="ECO:0000256" key="1">
    <source>
        <dbReference type="ARBA" id="ARBA00004141"/>
    </source>
</evidence>
<evidence type="ECO:0000259" key="7">
    <source>
        <dbReference type="Pfam" id="PF02683"/>
    </source>
</evidence>
<evidence type="ECO:0000256" key="6">
    <source>
        <dbReference type="SAM" id="Phobius"/>
    </source>
</evidence>
<reference evidence="8 9" key="1">
    <citation type="submission" date="2021-11" db="EMBL/GenBank/DDBJ databases">
        <title>Draft genome sequence of Paenibacillus profundus YoMME, a new Gram-positive bacteria with exoelectrogenic properties.</title>
        <authorList>
            <person name="Hubenova Y."/>
            <person name="Hubenova E."/>
            <person name="Manasiev Y."/>
            <person name="Peykov S."/>
            <person name="Mitov M."/>
        </authorList>
    </citation>
    <scope>NUCLEOTIDE SEQUENCE [LARGE SCALE GENOMIC DNA]</scope>
    <source>
        <strain evidence="8 9">YoMME</strain>
    </source>
</reference>
<evidence type="ECO:0000256" key="2">
    <source>
        <dbReference type="ARBA" id="ARBA00006143"/>
    </source>
</evidence>
<proteinExistence type="inferred from homology"/>
<feature type="transmembrane region" description="Helical" evidence="6">
    <location>
        <begin position="52"/>
        <end position="71"/>
    </location>
</feature>
<accession>A0ABS8YHL2</accession>
<evidence type="ECO:0000256" key="4">
    <source>
        <dbReference type="ARBA" id="ARBA00022989"/>
    </source>
</evidence>
<dbReference type="PANTHER" id="PTHR31272:SF4">
    <property type="entry name" value="CYTOCHROME C-TYPE BIOGENESIS PROTEIN HI_1454-RELATED"/>
    <property type="match status" value="1"/>
</dbReference>
<feature type="domain" description="Cytochrome C biogenesis protein transmembrane" evidence="7">
    <location>
        <begin position="6"/>
        <end position="217"/>
    </location>
</feature>
<keyword evidence="9" id="KW-1185">Reference proteome</keyword>
<evidence type="ECO:0000313" key="8">
    <source>
        <dbReference type="EMBL" id="MCE5170714.1"/>
    </source>
</evidence>
<evidence type="ECO:0000256" key="3">
    <source>
        <dbReference type="ARBA" id="ARBA00022692"/>
    </source>
</evidence>
<comment type="caution">
    <text evidence="8">The sequence shown here is derived from an EMBL/GenBank/DDBJ whole genome shotgun (WGS) entry which is preliminary data.</text>
</comment>
<dbReference type="InterPro" id="IPR003834">
    <property type="entry name" value="Cyt_c_assmbl_TM_dom"/>
</dbReference>
<dbReference type="RefSeq" id="WP_019424624.1">
    <property type="nucleotide sequence ID" value="NZ_JAJNBZ010000012.1"/>
</dbReference>
<protein>
    <submittedName>
        <fullName evidence="8">Cytochrome C biogenesis protein CcdA</fullName>
    </submittedName>
</protein>
<name>A0ABS8YHL2_9BACL</name>
<comment type="subcellular location">
    <subcellularLocation>
        <location evidence="1">Membrane</location>
        <topology evidence="1">Multi-pass membrane protein</topology>
    </subcellularLocation>
</comment>